<proteinExistence type="predicted"/>
<protein>
    <submittedName>
        <fullName evidence="2">Uncharacterized protein</fullName>
    </submittedName>
</protein>
<organism evidence="2 3">
    <name type="scientific">Mycena chlorophos</name>
    <name type="common">Agaric fungus</name>
    <name type="synonym">Agaricus chlorophos</name>
    <dbReference type="NCBI Taxonomy" id="658473"/>
    <lineage>
        <taxon>Eukaryota</taxon>
        <taxon>Fungi</taxon>
        <taxon>Dikarya</taxon>
        <taxon>Basidiomycota</taxon>
        <taxon>Agaricomycotina</taxon>
        <taxon>Agaricomycetes</taxon>
        <taxon>Agaricomycetidae</taxon>
        <taxon>Agaricales</taxon>
        <taxon>Marasmiineae</taxon>
        <taxon>Mycenaceae</taxon>
        <taxon>Mycena</taxon>
    </lineage>
</organism>
<feature type="region of interest" description="Disordered" evidence="1">
    <location>
        <begin position="422"/>
        <end position="504"/>
    </location>
</feature>
<dbReference type="OrthoDB" id="3141838at2759"/>
<keyword evidence="3" id="KW-1185">Reference proteome</keyword>
<feature type="compositionally biased region" description="Basic and acidic residues" evidence="1">
    <location>
        <begin position="464"/>
        <end position="481"/>
    </location>
</feature>
<feature type="compositionally biased region" description="Basic and acidic residues" evidence="1">
    <location>
        <begin position="488"/>
        <end position="504"/>
    </location>
</feature>
<feature type="region of interest" description="Disordered" evidence="1">
    <location>
        <begin position="342"/>
        <end position="388"/>
    </location>
</feature>
<accession>A0A8H6TRY3</accession>
<sequence length="504" mass="55543">MTLLLPQPQQWASWPGSASFTAPAPLVMHSHPAVMQAHAGPSSWSHWPGTQAASPTTRAIPAKNTRPLDKATLLSILECLSTRIAVWFGSGRPVRLLVHGGAVFVLDSELAKLAAHTAATDRFSRHQRTTTRDVDIMLRAFVAEWAAYGVLDAGQRLKRCILETAQQFRLGADWMNSDADVALPMATDPTTGKLYDPISTASFPCADALTLFISRNGLLQLVTVTPFWAVALKMVRYNAADKADICILLRSGTLQRGIHWTPTSLEYWLLGHAWAMGYANYDPGRVAVMRRRMAEVVEEVSRWSPGAGVGRAGWSRGIGTGYAWPAGGAYAYAAAESPPVYTTPVPERARKPEVDAKKDGKKAKEHRKDKHRSRQQDLSTPTTLNPQPNVDLARLYAGATPPFIPGLQLSIASFMSAAAAADRDAEEDRDADDEHEHEPVEDVDSWEGRRTPAPLAVPSTRPVPPKDRSRAKEKRNKERAHPNLSGRRRSDADNREMRHRDSRR</sequence>
<dbReference type="EMBL" id="JACAZE010000002">
    <property type="protein sequence ID" value="KAF7320635.1"/>
    <property type="molecule type" value="Genomic_DNA"/>
</dbReference>
<feature type="compositionally biased region" description="Polar residues" evidence="1">
    <location>
        <begin position="376"/>
        <end position="388"/>
    </location>
</feature>
<evidence type="ECO:0000313" key="2">
    <source>
        <dbReference type="EMBL" id="KAF7320635.1"/>
    </source>
</evidence>
<feature type="compositionally biased region" description="Basic and acidic residues" evidence="1">
    <location>
        <begin position="347"/>
        <end position="358"/>
    </location>
</feature>
<name>A0A8H6TRY3_MYCCL</name>
<feature type="compositionally biased region" description="Basic residues" evidence="1">
    <location>
        <begin position="359"/>
        <end position="373"/>
    </location>
</feature>
<evidence type="ECO:0000313" key="3">
    <source>
        <dbReference type="Proteomes" id="UP000613580"/>
    </source>
</evidence>
<dbReference type="AlphaFoldDB" id="A0A8H6TRY3"/>
<comment type="caution">
    <text evidence="2">The sequence shown here is derived from an EMBL/GenBank/DDBJ whole genome shotgun (WGS) entry which is preliminary data.</text>
</comment>
<feature type="compositionally biased region" description="Basic and acidic residues" evidence="1">
    <location>
        <begin position="432"/>
        <end position="450"/>
    </location>
</feature>
<reference evidence="2" key="1">
    <citation type="submission" date="2020-05" db="EMBL/GenBank/DDBJ databases">
        <title>Mycena genomes resolve the evolution of fungal bioluminescence.</title>
        <authorList>
            <person name="Tsai I.J."/>
        </authorList>
    </citation>
    <scope>NUCLEOTIDE SEQUENCE</scope>
    <source>
        <strain evidence="2">110903Hualien_Pintung</strain>
    </source>
</reference>
<dbReference type="Proteomes" id="UP000613580">
    <property type="component" value="Unassembled WGS sequence"/>
</dbReference>
<gene>
    <name evidence="2" type="ORF">HMN09_00148100</name>
</gene>
<evidence type="ECO:0000256" key="1">
    <source>
        <dbReference type="SAM" id="MobiDB-lite"/>
    </source>
</evidence>